<proteinExistence type="predicted"/>
<evidence type="ECO:0000313" key="1">
    <source>
        <dbReference type="EMBL" id="RDU37199.1"/>
    </source>
</evidence>
<name>A0A3D8GSL2_9BACI</name>
<dbReference type="EMBL" id="QNQT01000003">
    <property type="protein sequence ID" value="RDU37199.1"/>
    <property type="molecule type" value="Genomic_DNA"/>
</dbReference>
<dbReference type="Proteomes" id="UP000257144">
    <property type="component" value="Unassembled WGS sequence"/>
</dbReference>
<organism evidence="1 2">
    <name type="scientific">Neobacillus piezotolerans</name>
    <dbReference type="NCBI Taxonomy" id="2259171"/>
    <lineage>
        <taxon>Bacteria</taxon>
        <taxon>Bacillati</taxon>
        <taxon>Bacillota</taxon>
        <taxon>Bacilli</taxon>
        <taxon>Bacillales</taxon>
        <taxon>Bacillaceae</taxon>
        <taxon>Neobacillus</taxon>
    </lineage>
</organism>
<dbReference type="AlphaFoldDB" id="A0A3D8GSL2"/>
<accession>A0A3D8GSL2</accession>
<comment type="caution">
    <text evidence="1">The sequence shown here is derived from an EMBL/GenBank/DDBJ whole genome shotgun (WGS) entry which is preliminary data.</text>
</comment>
<protein>
    <submittedName>
        <fullName evidence="1">Uncharacterized protein</fullName>
    </submittedName>
</protein>
<reference evidence="1 2" key="1">
    <citation type="submission" date="2018-07" db="EMBL/GenBank/DDBJ databases">
        <title>Bacillus sp. YLB-04 draft genome sequence.</title>
        <authorList>
            <person name="Yu L."/>
            <person name="Tang X."/>
        </authorList>
    </citation>
    <scope>NUCLEOTIDE SEQUENCE [LARGE SCALE GENOMIC DNA]</scope>
    <source>
        <strain evidence="1 2">YLB-04</strain>
    </source>
</reference>
<evidence type="ECO:0000313" key="2">
    <source>
        <dbReference type="Proteomes" id="UP000257144"/>
    </source>
</evidence>
<gene>
    <name evidence="1" type="ORF">DRW41_11000</name>
</gene>
<keyword evidence="2" id="KW-1185">Reference proteome</keyword>
<sequence length="133" mass="15593">MSTIQTSEEPRQFYFLEAMSLLRLALRIDEPFKSIILEKLNQDIIEIIETDSSKWSTVYCAKPFFFAYSPKSPLFLSIKDYVIRSLENEINNQADDGHFILNWNADEDSAKIWKSIWTMDVLKALKNHKLIDL</sequence>